<evidence type="ECO:0000313" key="3">
    <source>
        <dbReference type="EMBL" id="OLQ95446.1"/>
    </source>
</evidence>
<feature type="chain" id="PRO_5046285772" description="DUF6701 domain-containing protein" evidence="1">
    <location>
        <begin position="20"/>
        <end position="1162"/>
    </location>
</feature>
<dbReference type="InterPro" id="IPR046524">
    <property type="entry name" value="DUF6701"/>
</dbReference>
<feature type="domain" description="DUF6701" evidence="2">
    <location>
        <begin position="603"/>
        <end position="1156"/>
    </location>
</feature>
<accession>A0ABX3FRL8</accession>
<proteinExistence type="predicted"/>
<dbReference type="Pfam" id="PF20419">
    <property type="entry name" value="DUF6701"/>
    <property type="match status" value="1"/>
</dbReference>
<keyword evidence="4" id="KW-1185">Reference proteome</keyword>
<dbReference type="RefSeq" id="WP_075713957.1">
    <property type="nucleotide sequence ID" value="NZ_AP019654.1"/>
</dbReference>
<dbReference type="Proteomes" id="UP000186039">
    <property type="component" value="Unassembled WGS sequence"/>
</dbReference>
<name>A0ABX3FRL8_9VIBR</name>
<feature type="signal peptide" evidence="1">
    <location>
        <begin position="1"/>
        <end position="19"/>
    </location>
</feature>
<protein>
    <recommendedName>
        <fullName evidence="2">DUF6701 domain-containing protein</fullName>
    </recommendedName>
</protein>
<evidence type="ECO:0000313" key="4">
    <source>
        <dbReference type="Proteomes" id="UP000186039"/>
    </source>
</evidence>
<comment type="caution">
    <text evidence="3">The sequence shown here is derived from an EMBL/GenBank/DDBJ whole genome shotgun (WGS) entry which is preliminary data.</text>
</comment>
<gene>
    <name evidence="3" type="ORF">BIY20_06540</name>
</gene>
<sequence>MKHIVLSLLVSLVSLGVYADDDLVEYCRVNFKQDFTVYADYGEQSSSFYSQHKGRISKNKWDFDDEVLFFASNKKNDRYKDIAVWTSDDDDDYPNVLFYDPSVDKEPGATIRIDYDYQGHRGNAYYGDITYYVYKSGQWSESITKTLWTHYTSHKAYAVFEHEDDDDELHNLRCGPLDEKPVVPDFKLDICPYVPNTVQTNYILPSGNPFGALQVGASNYVQLGKNETELFLSSSTGYKDCIDGDGNLVSCKTMLSNTKPAVDGFPKSLGTFPYTGNKPDKDCKKDNLRDCYLTPGVYKDVKVAEDATLVLAGGRYYFSILKFEAEGASLQVNGPTEINYKEILFEKSDIKINVGNNAKSENLLFLGHGDKANFYLKSDVHNVEINAYIYVDKRADDKDNGFGVSGWRNTINGGVTSHSIAISGGSNSINATNQLNCTGTVEPDISAIEIVPTNMYLQCADNNKVYVKVFDKDGKPIQNIGNSLVNLYSTSPNALSFTRVKYDAAKSWFEFTVDSKANNDYGPIEVKANVVGHDAISDTSHLVFAPVVFDINDGQEKELIAGYPDKVSIKALACSTDGNTIVGNYEKTISEKNLHNTSFIPGSWQNNSNKLTLTAAFKAGQVAADIQFNDAGRYKGQLIDTVKCQDFYRQGVEVVDCPITESKQIIGELKFKARPWTFALCRPTLKPLPNGDIDDPTSEHFVAAGESFAFAALPIRWQGGNITGEVATLDSYCDKGNITENFSLGQAGEITLKVTHDISLPSGGELGELSGNVSKTYTASEQDGYYLFDSLSWNEVGQLKLMVDSDDYWDMDIQQGYRNVGRFYPYRFAINKSEWQAPASQGDVTYLSQPFANVAVKVEAVTLDSKNVKNYDDFSKPLQAKFTLWQESNSFKKNELQLNVAAGQWREDSDSTSQYSYWELDDSNAKVLRYRTSALSAPLATKENGPFNTGASEATLTDYALQVDGIDPVFFLDEDGNKLDYQAFIYQPKLRYGRMVLGHLGGVSGTNFNVPLRVEYWNGSKFVVNQSDDASGFLTADNYQCKKPLWQSTPSNSTSELAGADSFTKVKDGLSDALMANADSDKSLREQVQFWLKLDDLSDSTHASPQTLDSTVKCGSKGTNQPWLQYNWHGLGDEDPSTVVTFGIYRGNDKIIFRSEEGLTGL</sequence>
<dbReference type="EMBL" id="MJMH01000077">
    <property type="protein sequence ID" value="OLQ95446.1"/>
    <property type="molecule type" value="Genomic_DNA"/>
</dbReference>
<organism evidence="3 4">
    <name type="scientific">Vibrio panuliri</name>
    <dbReference type="NCBI Taxonomy" id="1381081"/>
    <lineage>
        <taxon>Bacteria</taxon>
        <taxon>Pseudomonadati</taxon>
        <taxon>Pseudomonadota</taxon>
        <taxon>Gammaproteobacteria</taxon>
        <taxon>Vibrionales</taxon>
        <taxon>Vibrionaceae</taxon>
        <taxon>Vibrio</taxon>
    </lineage>
</organism>
<evidence type="ECO:0000256" key="1">
    <source>
        <dbReference type="SAM" id="SignalP"/>
    </source>
</evidence>
<keyword evidence="1" id="KW-0732">Signal</keyword>
<evidence type="ECO:0000259" key="2">
    <source>
        <dbReference type="Pfam" id="PF20419"/>
    </source>
</evidence>
<reference evidence="3 4" key="1">
    <citation type="submission" date="2016-09" db="EMBL/GenBank/DDBJ databases">
        <title>Genomic Taxonomy of the Vibrionaceae.</title>
        <authorList>
            <person name="Gonzalez-Castillo A."/>
            <person name="Gomez-Gil B."/>
            <person name="Enciso-Ibarra K."/>
        </authorList>
    </citation>
    <scope>NUCLEOTIDE SEQUENCE [LARGE SCALE GENOMIC DNA]</scope>
    <source>
        <strain evidence="3 4">CAIM 1902</strain>
    </source>
</reference>